<protein>
    <submittedName>
        <fullName evidence="1">Uncharacterized protein</fullName>
    </submittedName>
</protein>
<dbReference type="EMBL" id="ML179231">
    <property type="protein sequence ID" value="THU94127.1"/>
    <property type="molecule type" value="Genomic_DNA"/>
</dbReference>
<proteinExistence type="predicted"/>
<evidence type="ECO:0000313" key="2">
    <source>
        <dbReference type="Proteomes" id="UP000297245"/>
    </source>
</evidence>
<dbReference type="InterPro" id="IPR032675">
    <property type="entry name" value="LRR_dom_sf"/>
</dbReference>
<keyword evidence="2" id="KW-1185">Reference proteome</keyword>
<sequence>MQDPTTDESILLCDRCRAVIPKYTGPACDDYLVKHRVSGTLDESDIHDILRTVETSDLEIQRYDTEIHQLRQILSKLKKERRVAVKSRNVQKALLSPIRRLPIEILGEIFSLCSHAPHEDVTKTYNVLHRRADRTLSMSVGVLNIASTCTLWRAISMSRPSLWSDITIHFDSLYDVISGHPLEQILECWLRYSKTSPLTLRLHTYGPLPGTGTVLPISDLHSRIERVLDLLLLESRRWESAVISMDTPSVLYMYGAKASFPKLQKLVLSFDQGDSGMTHDWPNYVDEFFASAPLRQLALPNCEFGLEDLFRPSAATSLTSLTFDTFYGETLHLLEHFPVVEHLRILRYRGPGFNHLNNSVIVRVERLSHLDIGIGIPDHRPQVFELDIFASLEAPRLLSLEISKHRTDFMGIPVALRWSSTVFRKMLDQSAFSLRSLSISRIEISNDQLLEVLDAMPKLTHLTVNICFENESYDPTALLRALIFTPASGLQLFHLEHLSVFRSQKINDDVLNLICDMLESRSRPLISESTSESTIQSTNQSLTKSTYSKDKNTFPCPLAYFKLVGSYTDEPETLTCMSRFQHLAGLPGRDYSFGNIWTDTWEAVEELSCSDDE</sequence>
<accession>A0A4S8LWX5</accession>
<organism evidence="1 2">
    <name type="scientific">Dendrothele bispora (strain CBS 962.96)</name>
    <dbReference type="NCBI Taxonomy" id="1314807"/>
    <lineage>
        <taxon>Eukaryota</taxon>
        <taxon>Fungi</taxon>
        <taxon>Dikarya</taxon>
        <taxon>Basidiomycota</taxon>
        <taxon>Agaricomycotina</taxon>
        <taxon>Agaricomycetes</taxon>
        <taxon>Agaricomycetidae</taxon>
        <taxon>Agaricales</taxon>
        <taxon>Agaricales incertae sedis</taxon>
        <taxon>Dendrothele</taxon>
    </lineage>
</organism>
<evidence type="ECO:0000313" key="1">
    <source>
        <dbReference type="EMBL" id="THU94127.1"/>
    </source>
</evidence>
<dbReference type="Gene3D" id="3.80.10.10">
    <property type="entry name" value="Ribonuclease Inhibitor"/>
    <property type="match status" value="1"/>
</dbReference>
<name>A0A4S8LWX5_DENBC</name>
<gene>
    <name evidence="1" type="ORF">K435DRAFT_967010</name>
</gene>
<dbReference type="Proteomes" id="UP000297245">
    <property type="component" value="Unassembled WGS sequence"/>
</dbReference>
<dbReference type="AlphaFoldDB" id="A0A4S8LWX5"/>
<reference evidence="1 2" key="1">
    <citation type="journal article" date="2019" name="Nat. Ecol. Evol.">
        <title>Megaphylogeny resolves global patterns of mushroom evolution.</title>
        <authorList>
            <person name="Varga T."/>
            <person name="Krizsan K."/>
            <person name="Foldi C."/>
            <person name="Dima B."/>
            <person name="Sanchez-Garcia M."/>
            <person name="Sanchez-Ramirez S."/>
            <person name="Szollosi G.J."/>
            <person name="Szarkandi J.G."/>
            <person name="Papp V."/>
            <person name="Albert L."/>
            <person name="Andreopoulos W."/>
            <person name="Angelini C."/>
            <person name="Antonin V."/>
            <person name="Barry K.W."/>
            <person name="Bougher N.L."/>
            <person name="Buchanan P."/>
            <person name="Buyck B."/>
            <person name="Bense V."/>
            <person name="Catcheside P."/>
            <person name="Chovatia M."/>
            <person name="Cooper J."/>
            <person name="Damon W."/>
            <person name="Desjardin D."/>
            <person name="Finy P."/>
            <person name="Geml J."/>
            <person name="Haridas S."/>
            <person name="Hughes K."/>
            <person name="Justo A."/>
            <person name="Karasinski D."/>
            <person name="Kautmanova I."/>
            <person name="Kiss B."/>
            <person name="Kocsube S."/>
            <person name="Kotiranta H."/>
            <person name="LaButti K.M."/>
            <person name="Lechner B.E."/>
            <person name="Liimatainen K."/>
            <person name="Lipzen A."/>
            <person name="Lukacs Z."/>
            <person name="Mihaltcheva S."/>
            <person name="Morgado L.N."/>
            <person name="Niskanen T."/>
            <person name="Noordeloos M.E."/>
            <person name="Ohm R.A."/>
            <person name="Ortiz-Santana B."/>
            <person name="Ovrebo C."/>
            <person name="Racz N."/>
            <person name="Riley R."/>
            <person name="Savchenko A."/>
            <person name="Shiryaev A."/>
            <person name="Soop K."/>
            <person name="Spirin V."/>
            <person name="Szebenyi C."/>
            <person name="Tomsovsky M."/>
            <person name="Tulloss R.E."/>
            <person name="Uehling J."/>
            <person name="Grigoriev I.V."/>
            <person name="Vagvolgyi C."/>
            <person name="Papp T."/>
            <person name="Martin F.M."/>
            <person name="Miettinen O."/>
            <person name="Hibbett D.S."/>
            <person name="Nagy L.G."/>
        </authorList>
    </citation>
    <scope>NUCLEOTIDE SEQUENCE [LARGE SCALE GENOMIC DNA]</scope>
    <source>
        <strain evidence="1 2">CBS 962.96</strain>
    </source>
</reference>
<dbReference type="OrthoDB" id="3266451at2759"/>
<dbReference type="SUPFAM" id="SSF52047">
    <property type="entry name" value="RNI-like"/>
    <property type="match status" value="1"/>
</dbReference>